<dbReference type="InterPro" id="IPR051806">
    <property type="entry name" value="HAD-like_SPP"/>
</dbReference>
<name>A0A8H3EZE3_9LECA</name>
<dbReference type="CDD" id="cd07527">
    <property type="entry name" value="HAD_ScGPP-like"/>
    <property type="match status" value="1"/>
</dbReference>
<dbReference type="SFLD" id="SFLDG01135">
    <property type="entry name" value="C1.5.6:_HAD__Beta-PGM__Phospha"/>
    <property type="match status" value="1"/>
</dbReference>
<dbReference type="Gene3D" id="3.40.50.1000">
    <property type="entry name" value="HAD superfamily/HAD-like"/>
    <property type="match status" value="1"/>
</dbReference>
<dbReference type="PRINTS" id="PR00413">
    <property type="entry name" value="HADHALOGNASE"/>
</dbReference>
<evidence type="ECO:0000313" key="2">
    <source>
        <dbReference type="Proteomes" id="UP000664203"/>
    </source>
</evidence>
<dbReference type="GO" id="GO:0050308">
    <property type="term" value="F:sugar-phosphatase activity"/>
    <property type="evidence" value="ECO:0007669"/>
    <property type="project" value="TreeGrafter"/>
</dbReference>
<dbReference type="PANTHER" id="PTHR43481">
    <property type="entry name" value="FRUCTOSE-1-PHOSPHATE PHOSPHATASE"/>
    <property type="match status" value="1"/>
</dbReference>
<proteinExistence type="predicted"/>
<gene>
    <name evidence="1" type="ORF">ALECFALPRED_008460</name>
</gene>
<dbReference type="InterPro" id="IPR041492">
    <property type="entry name" value="HAD_2"/>
</dbReference>
<reference evidence="1" key="1">
    <citation type="submission" date="2021-03" db="EMBL/GenBank/DDBJ databases">
        <authorList>
            <person name="Tagirdzhanova G."/>
        </authorList>
    </citation>
    <scope>NUCLEOTIDE SEQUENCE</scope>
</reference>
<dbReference type="PANTHER" id="PTHR43481:SF4">
    <property type="entry name" value="GLYCEROL-1-PHOSPHATE PHOSPHOHYDROLASE 1-RELATED"/>
    <property type="match status" value="1"/>
</dbReference>
<dbReference type="Pfam" id="PF13419">
    <property type="entry name" value="HAD_2"/>
    <property type="match status" value="1"/>
</dbReference>
<dbReference type="Gene3D" id="1.10.150.240">
    <property type="entry name" value="Putative phosphatase, domain 2"/>
    <property type="match status" value="1"/>
</dbReference>
<keyword evidence="2" id="KW-1185">Reference proteome</keyword>
<dbReference type="FunFam" id="1.10.150.240:FF:000013">
    <property type="entry name" value="Glycerol-3-phosphate phosphatase (GppA)"/>
    <property type="match status" value="1"/>
</dbReference>
<organism evidence="1 2">
    <name type="scientific">Alectoria fallacina</name>
    <dbReference type="NCBI Taxonomy" id="1903189"/>
    <lineage>
        <taxon>Eukaryota</taxon>
        <taxon>Fungi</taxon>
        <taxon>Dikarya</taxon>
        <taxon>Ascomycota</taxon>
        <taxon>Pezizomycotina</taxon>
        <taxon>Lecanoromycetes</taxon>
        <taxon>OSLEUM clade</taxon>
        <taxon>Lecanoromycetidae</taxon>
        <taxon>Lecanorales</taxon>
        <taxon>Lecanorineae</taxon>
        <taxon>Parmeliaceae</taxon>
        <taxon>Alectoria</taxon>
    </lineage>
</organism>
<evidence type="ECO:0000313" key="1">
    <source>
        <dbReference type="EMBL" id="CAF9913018.1"/>
    </source>
</evidence>
<dbReference type="InterPro" id="IPR036412">
    <property type="entry name" value="HAD-like_sf"/>
</dbReference>
<protein>
    <recommendedName>
        <fullName evidence="3">Glycerol-3-phosphate phosphatase</fullName>
    </recommendedName>
</protein>
<dbReference type="SFLD" id="SFLDG01129">
    <property type="entry name" value="C1.5:_HAD__Beta-PGM__Phosphata"/>
    <property type="match status" value="1"/>
</dbReference>
<dbReference type="Proteomes" id="UP000664203">
    <property type="component" value="Unassembled WGS sequence"/>
</dbReference>
<dbReference type="OrthoDB" id="40579at2759"/>
<dbReference type="SFLD" id="SFLDS00003">
    <property type="entry name" value="Haloacid_Dehalogenase"/>
    <property type="match status" value="1"/>
</dbReference>
<dbReference type="InterPro" id="IPR006439">
    <property type="entry name" value="HAD-SF_hydro_IA"/>
</dbReference>
<dbReference type="AlphaFoldDB" id="A0A8H3EZE3"/>
<evidence type="ECO:0008006" key="3">
    <source>
        <dbReference type="Google" id="ProtNLM"/>
    </source>
</evidence>
<dbReference type="InterPro" id="IPR023214">
    <property type="entry name" value="HAD_sf"/>
</dbReference>
<dbReference type="NCBIfam" id="TIGR01509">
    <property type="entry name" value="HAD-SF-IA-v3"/>
    <property type="match status" value="1"/>
</dbReference>
<comment type="caution">
    <text evidence="1">The sequence shown here is derived from an EMBL/GenBank/DDBJ whole genome shotgun (WGS) entry which is preliminary data.</text>
</comment>
<dbReference type="EMBL" id="CAJPDR010000059">
    <property type="protein sequence ID" value="CAF9913018.1"/>
    <property type="molecule type" value="Genomic_DNA"/>
</dbReference>
<sequence>MPLLEENPSFTGRPEIHNFAGILFDMDGTIVDSTDAIVKHWHKIGKELGVDPAVILQSSHGRRSIDTLQLYDPSKANWEYVSHVEGLIPHQFGLDAVEVPGARNLLASLEAAKAPWAIVTSGTRPLVTGWLDVMKLAHPRNLVVAEDVKEGKPDPECYRLGRERLGLSTKARVLVVEDSPAGIRAGNAASCSVVGLATTHSIAQLRGTSDWIVKDLQSVRFVHRNADTGEVGIEISNWLE</sequence>
<accession>A0A8H3EZE3</accession>
<dbReference type="InterPro" id="IPR023198">
    <property type="entry name" value="PGP-like_dom2"/>
</dbReference>
<dbReference type="SUPFAM" id="SSF56784">
    <property type="entry name" value="HAD-like"/>
    <property type="match status" value="1"/>
</dbReference>